<organism evidence="1 2">
    <name type="scientific">Abyssalbus ytuae</name>
    <dbReference type="NCBI Taxonomy" id="2926907"/>
    <lineage>
        <taxon>Bacteria</taxon>
        <taxon>Pseudomonadati</taxon>
        <taxon>Bacteroidota</taxon>
        <taxon>Flavobacteriia</taxon>
        <taxon>Flavobacteriales</taxon>
        <taxon>Flavobacteriaceae</taxon>
        <taxon>Abyssalbus</taxon>
    </lineage>
</organism>
<dbReference type="InterPro" id="IPR015996">
    <property type="entry name" value="UCP028451"/>
</dbReference>
<dbReference type="PIRSF" id="PIRSF028451">
    <property type="entry name" value="UCP028451"/>
    <property type="match status" value="1"/>
</dbReference>
<dbReference type="InterPro" id="IPR012808">
    <property type="entry name" value="CHP02453"/>
</dbReference>
<evidence type="ECO:0000313" key="2">
    <source>
        <dbReference type="Proteomes" id="UP000831290"/>
    </source>
</evidence>
<keyword evidence="2" id="KW-1185">Reference proteome</keyword>
<dbReference type="AlphaFoldDB" id="A0A9E6ZVM5"/>
<dbReference type="RefSeq" id="WP_255843220.1">
    <property type="nucleotide sequence ID" value="NZ_CP094358.1"/>
</dbReference>
<dbReference type="Proteomes" id="UP000831290">
    <property type="component" value="Chromosome"/>
</dbReference>
<dbReference type="NCBIfam" id="TIGR02453">
    <property type="entry name" value="TIGR02453 family protein"/>
    <property type="match status" value="1"/>
</dbReference>
<dbReference type="PANTHER" id="PTHR36452:SF1">
    <property type="entry name" value="DUF2461 DOMAIN-CONTAINING PROTEIN"/>
    <property type="match status" value="1"/>
</dbReference>
<gene>
    <name evidence="1" type="ORF">MQE35_18035</name>
</gene>
<dbReference type="PANTHER" id="PTHR36452">
    <property type="entry name" value="CHROMOSOME 12, WHOLE GENOME SHOTGUN SEQUENCE"/>
    <property type="match status" value="1"/>
</dbReference>
<name>A0A9E6ZVM5_9FLAO</name>
<sequence length="225" mass="26888">MPINNISTSTYRFLEKLKNNNNREWFEENKKEFKKEEALVKKIFIELQNEMNKHDEIDKMKMFRIYRDIRFSKDKTPYKTHFSASFHRFKPKLRGGYYVHIEPENTFLACGFWDPDKGDLLRIRKELETDAAEMRKIIENREFKKTFGDIAGDELKSAPKGFDKNHPDIDLIKKKQYVFIKKFSEKEATSPDFLKIVNESFKVVRPWFNYMSEVLTTDLNGVSMV</sequence>
<proteinExistence type="predicted"/>
<dbReference type="EMBL" id="CP094358">
    <property type="protein sequence ID" value="UOB17626.1"/>
    <property type="molecule type" value="Genomic_DNA"/>
</dbReference>
<dbReference type="KEGG" id="fbm:MQE35_18035"/>
<accession>A0A9E6ZVM5</accession>
<protein>
    <submittedName>
        <fullName evidence="1">DUF2461 domain-containing protein</fullName>
    </submittedName>
</protein>
<dbReference type="Pfam" id="PF09365">
    <property type="entry name" value="DUF2461"/>
    <property type="match status" value="1"/>
</dbReference>
<evidence type="ECO:0000313" key="1">
    <source>
        <dbReference type="EMBL" id="UOB17626.1"/>
    </source>
</evidence>
<reference evidence="1" key="1">
    <citation type="submission" date="2022-03" db="EMBL/GenBank/DDBJ databases">
        <title>Description of Abyssus ytuae gen. nov., sp. nov., a novel member of the family Flavobacteriaceae isolated from the sediment of Mariana Trench.</title>
        <authorList>
            <person name="Zhang J."/>
            <person name="Xu X."/>
        </authorList>
    </citation>
    <scope>NUCLEOTIDE SEQUENCE</scope>
    <source>
        <strain evidence="1">MT3330</strain>
    </source>
</reference>